<evidence type="ECO:0000256" key="6">
    <source>
        <dbReference type="ARBA" id="ARBA00023239"/>
    </source>
</evidence>
<evidence type="ECO:0000256" key="9">
    <source>
        <dbReference type="RuleBase" id="RU000382"/>
    </source>
</evidence>
<gene>
    <name evidence="11" type="ORF">A6M21_15990</name>
</gene>
<comment type="caution">
    <text evidence="11">The sequence shown here is derived from an EMBL/GenBank/DDBJ whole genome shotgun (WGS) entry which is preliminary data.</text>
</comment>
<evidence type="ECO:0000256" key="10">
    <source>
        <dbReference type="RuleBase" id="RU361171"/>
    </source>
</evidence>
<dbReference type="STRING" id="1838280.A6M21_15990"/>
<reference evidence="11 12" key="1">
    <citation type="submission" date="2016-04" db="EMBL/GenBank/DDBJ databases">
        <authorList>
            <person name="Evans L.H."/>
            <person name="Alamgir A."/>
            <person name="Owens N."/>
            <person name="Weber N.D."/>
            <person name="Virtaneva K."/>
            <person name="Barbian K."/>
            <person name="Babar A."/>
            <person name="Rosenke K."/>
        </authorList>
    </citation>
    <scope>NUCLEOTIDE SEQUENCE [LARGE SCALE GENOMIC DNA]</scope>
    <source>
        <strain evidence="11 12">LMa1</strain>
    </source>
</reference>
<keyword evidence="5 8" id="KW-0663">Pyridoxal phosphate</keyword>
<dbReference type="InterPro" id="IPR015421">
    <property type="entry name" value="PyrdxlP-dep_Trfase_major"/>
</dbReference>
<evidence type="ECO:0000256" key="4">
    <source>
        <dbReference type="ARBA" id="ARBA00022793"/>
    </source>
</evidence>
<dbReference type="Gene3D" id="3.90.1150.160">
    <property type="match status" value="1"/>
</dbReference>
<dbReference type="InterPro" id="IPR010107">
    <property type="entry name" value="Glutamate_decarboxylase"/>
</dbReference>
<comment type="catalytic activity">
    <reaction evidence="7 10">
        <text>L-glutamate + H(+) = 4-aminobutanoate + CO2</text>
        <dbReference type="Rhea" id="RHEA:17785"/>
        <dbReference type="ChEBI" id="CHEBI:15378"/>
        <dbReference type="ChEBI" id="CHEBI:16526"/>
        <dbReference type="ChEBI" id="CHEBI:29985"/>
        <dbReference type="ChEBI" id="CHEBI:59888"/>
        <dbReference type="EC" id="4.1.1.15"/>
    </reaction>
</comment>
<evidence type="ECO:0000256" key="3">
    <source>
        <dbReference type="ARBA" id="ARBA00012421"/>
    </source>
</evidence>
<dbReference type="Proteomes" id="UP000078532">
    <property type="component" value="Unassembled WGS sequence"/>
</dbReference>
<evidence type="ECO:0000256" key="7">
    <source>
        <dbReference type="ARBA" id="ARBA00048868"/>
    </source>
</evidence>
<evidence type="ECO:0000256" key="1">
    <source>
        <dbReference type="ARBA" id="ARBA00001933"/>
    </source>
</evidence>
<dbReference type="Gene3D" id="4.10.280.50">
    <property type="match status" value="1"/>
</dbReference>
<keyword evidence="12" id="KW-1185">Reference proteome</keyword>
<dbReference type="GO" id="GO:0004058">
    <property type="term" value="F:aromatic-L-amino-acid decarboxylase activity"/>
    <property type="evidence" value="ECO:0007669"/>
    <property type="project" value="UniProtKB-ARBA"/>
</dbReference>
<dbReference type="SUPFAM" id="SSF53383">
    <property type="entry name" value="PLP-dependent transferases"/>
    <property type="match status" value="1"/>
</dbReference>
<dbReference type="NCBIfam" id="TIGR01788">
    <property type="entry name" value="Glu-decarb-GAD"/>
    <property type="match status" value="1"/>
</dbReference>
<dbReference type="Gene3D" id="3.40.640.10">
    <property type="entry name" value="Type I PLP-dependent aspartate aminotransferase-like (Major domain)"/>
    <property type="match status" value="1"/>
</dbReference>
<evidence type="ECO:0000313" key="12">
    <source>
        <dbReference type="Proteomes" id="UP000078532"/>
    </source>
</evidence>
<feature type="modified residue" description="N6-(pyridoxal phosphate)lysine" evidence="8">
    <location>
        <position position="280"/>
    </location>
</feature>
<dbReference type="GO" id="GO:0005829">
    <property type="term" value="C:cytosol"/>
    <property type="evidence" value="ECO:0007669"/>
    <property type="project" value="TreeGrafter"/>
</dbReference>
<organism evidence="11 12">
    <name type="scientific">Desulfotomaculum copahuensis</name>
    <dbReference type="NCBI Taxonomy" id="1838280"/>
    <lineage>
        <taxon>Bacteria</taxon>
        <taxon>Bacillati</taxon>
        <taxon>Bacillota</taxon>
        <taxon>Clostridia</taxon>
        <taxon>Eubacteriales</taxon>
        <taxon>Desulfotomaculaceae</taxon>
        <taxon>Desulfotomaculum</taxon>
    </lineage>
</organism>
<comment type="similarity">
    <text evidence="2 9">Belongs to the group II decarboxylase family.</text>
</comment>
<proteinExistence type="inferred from homology"/>
<dbReference type="EMBL" id="LYVF01000198">
    <property type="protein sequence ID" value="OAT79350.1"/>
    <property type="molecule type" value="Genomic_DNA"/>
</dbReference>
<dbReference type="FunFam" id="3.40.640.10:FF:000017">
    <property type="entry name" value="Glutamate decarboxylase"/>
    <property type="match status" value="1"/>
</dbReference>
<evidence type="ECO:0000256" key="5">
    <source>
        <dbReference type="ARBA" id="ARBA00022898"/>
    </source>
</evidence>
<dbReference type="PANTHER" id="PTHR43321:SF3">
    <property type="entry name" value="GLUTAMATE DECARBOXYLASE"/>
    <property type="match status" value="1"/>
</dbReference>
<dbReference type="OrthoDB" id="9803665at2"/>
<evidence type="ECO:0000313" key="11">
    <source>
        <dbReference type="EMBL" id="OAT79350.1"/>
    </source>
</evidence>
<sequence length="467" mass="53457">MISSRVKLDADISNTEEILSPTYSLRYFTEGIPKYKIPDDGMPANATYQLVRDELNLDGNAAFDLGSFTTTWMEPEVEKLILENLGKNFVDRFEYPQTTEIHQRIVNMLGHLFNAPEQAEFCGTATIGSSEAIHLGLLAHKWTWKKRRIKEDKSLSTPNIIFGADAHVCWDKFAKYFEVEPRIIPIEKNRFFIDAESVRQRIDENTICVGVIMGTTFTGACEPVKEINDLLVQVAQEKGWYIPIHVDAASAGFVLPFVNPELEWDFRLSHVRSINVSGHKFGLVYPGLGWLIFKDKSDLPGDLIFYVNYLGDTMPTFTLNFSRSSDMILAQYYNLLRLGHSGYRRIINNCLENAKYLSNRLVESGRFELLSNLELPIVTFKFKEAKDFTPFQLARKLRERGWMLPAYNLPNNASDLTVMRVVIRETFSRDMAESLCSDIINAYDTLDNTKKKQLQPTISPRRGHYAT</sequence>
<protein>
    <recommendedName>
        <fullName evidence="3 10">Glutamate decarboxylase</fullName>
        <ecNumber evidence="3 10">4.1.1.15</ecNumber>
    </recommendedName>
</protein>
<evidence type="ECO:0000256" key="8">
    <source>
        <dbReference type="PIRSR" id="PIRSR602129-50"/>
    </source>
</evidence>
<name>A0A1B7LAL5_9FIRM</name>
<dbReference type="GO" id="GO:0004351">
    <property type="term" value="F:glutamate decarboxylase activity"/>
    <property type="evidence" value="ECO:0007669"/>
    <property type="project" value="UniProtKB-EC"/>
</dbReference>
<accession>A0A1B7LAL5</accession>
<comment type="cofactor">
    <cofactor evidence="1 8 9">
        <name>pyridoxal 5'-phosphate</name>
        <dbReference type="ChEBI" id="CHEBI:597326"/>
    </cofactor>
</comment>
<dbReference type="Pfam" id="PF00282">
    <property type="entry name" value="Pyridoxal_deC"/>
    <property type="match status" value="1"/>
</dbReference>
<keyword evidence="4 10" id="KW-0210">Decarboxylase</keyword>
<dbReference type="GO" id="GO:0030170">
    <property type="term" value="F:pyridoxal phosphate binding"/>
    <property type="evidence" value="ECO:0007669"/>
    <property type="project" value="InterPro"/>
</dbReference>
<keyword evidence="6 9" id="KW-0456">Lyase</keyword>
<dbReference type="AlphaFoldDB" id="A0A1B7LAL5"/>
<dbReference type="GO" id="GO:0006538">
    <property type="term" value="P:L-glutamate catabolic process"/>
    <property type="evidence" value="ECO:0007669"/>
    <property type="project" value="TreeGrafter"/>
</dbReference>
<evidence type="ECO:0000256" key="2">
    <source>
        <dbReference type="ARBA" id="ARBA00009533"/>
    </source>
</evidence>
<dbReference type="EC" id="4.1.1.15" evidence="3 10"/>
<dbReference type="InterPro" id="IPR002129">
    <property type="entry name" value="PyrdxlP-dep_de-COase"/>
</dbReference>
<dbReference type="PANTHER" id="PTHR43321">
    <property type="entry name" value="GLUTAMATE DECARBOXYLASE"/>
    <property type="match status" value="1"/>
</dbReference>
<dbReference type="InterPro" id="IPR015424">
    <property type="entry name" value="PyrdxlP-dep_Trfase"/>
</dbReference>